<evidence type="ECO:0000313" key="1">
    <source>
        <dbReference type="EMBL" id="CAF1652651.1"/>
    </source>
</evidence>
<reference evidence="1" key="1">
    <citation type="submission" date="2021-02" db="EMBL/GenBank/DDBJ databases">
        <authorList>
            <person name="Nowell W R."/>
        </authorList>
    </citation>
    <scope>NUCLEOTIDE SEQUENCE</scope>
</reference>
<proteinExistence type="predicted"/>
<organism evidence="1 3">
    <name type="scientific">Didymodactylos carnosus</name>
    <dbReference type="NCBI Taxonomy" id="1234261"/>
    <lineage>
        <taxon>Eukaryota</taxon>
        <taxon>Metazoa</taxon>
        <taxon>Spiralia</taxon>
        <taxon>Gnathifera</taxon>
        <taxon>Rotifera</taxon>
        <taxon>Eurotatoria</taxon>
        <taxon>Bdelloidea</taxon>
        <taxon>Philodinida</taxon>
        <taxon>Philodinidae</taxon>
        <taxon>Didymodactylos</taxon>
    </lineage>
</organism>
<dbReference type="AlphaFoldDB" id="A0A8S2G933"/>
<dbReference type="EMBL" id="CAJNOK010066767">
    <property type="protein sequence ID" value="CAF1652651.1"/>
    <property type="molecule type" value="Genomic_DNA"/>
</dbReference>
<dbReference type="Proteomes" id="UP000682733">
    <property type="component" value="Unassembled WGS sequence"/>
</dbReference>
<protein>
    <submittedName>
        <fullName evidence="1">Uncharacterized protein</fullName>
    </submittedName>
</protein>
<sequence length="51" mass="6043">DDFDAYILNRLSYIIHSLLVIYSESYLAYFDSSVPHFYQLLQAHQSVSDRQ</sequence>
<evidence type="ECO:0000313" key="2">
    <source>
        <dbReference type="EMBL" id="CAF4501671.1"/>
    </source>
</evidence>
<feature type="non-terminal residue" evidence="1">
    <location>
        <position position="1"/>
    </location>
</feature>
<accession>A0A8S2G933</accession>
<name>A0A8S2G933_9BILA</name>
<dbReference type="Proteomes" id="UP000677228">
    <property type="component" value="Unassembled WGS sequence"/>
</dbReference>
<dbReference type="EMBL" id="CAJOBA010095531">
    <property type="protein sequence ID" value="CAF4501671.1"/>
    <property type="molecule type" value="Genomic_DNA"/>
</dbReference>
<evidence type="ECO:0000313" key="3">
    <source>
        <dbReference type="Proteomes" id="UP000677228"/>
    </source>
</evidence>
<comment type="caution">
    <text evidence="1">The sequence shown here is derived from an EMBL/GenBank/DDBJ whole genome shotgun (WGS) entry which is preliminary data.</text>
</comment>
<gene>
    <name evidence="1" type="ORF">OVA965_LOCUS44902</name>
    <name evidence="2" type="ORF">TMI583_LOCUS47981</name>
</gene>